<dbReference type="OrthoDB" id="9803697at2"/>
<dbReference type="Pfam" id="PF09939">
    <property type="entry name" value="DUF2171"/>
    <property type="match status" value="1"/>
</dbReference>
<proteinExistence type="predicted"/>
<gene>
    <name evidence="1" type="ORF">FRF71_07635</name>
</gene>
<organism evidence="1 2">
    <name type="scientific">Novosphingobium ginsenosidimutans</name>
    <dbReference type="NCBI Taxonomy" id="1176536"/>
    <lineage>
        <taxon>Bacteria</taxon>
        <taxon>Pseudomonadati</taxon>
        <taxon>Pseudomonadota</taxon>
        <taxon>Alphaproteobacteria</taxon>
        <taxon>Sphingomonadales</taxon>
        <taxon>Sphingomonadaceae</taxon>
        <taxon>Novosphingobium</taxon>
    </lineage>
</organism>
<evidence type="ECO:0000313" key="2">
    <source>
        <dbReference type="Proteomes" id="UP000321172"/>
    </source>
</evidence>
<dbReference type="EMBL" id="CP042345">
    <property type="protein sequence ID" value="QEA17511.1"/>
    <property type="molecule type" value="Genomic_DNA"/>
</dbReference>
<dbReference type="Proteomes" id="UP000321172">
    <property type="component" value="Chromosome"/>
</dbReference>
<name>A0A5B8S7H4_9SPHN</name>
<protein>
    <submittedName>
        <fullName evidence="1">DUF2171 domain-containing protein</fullName>
    </submittedName>
</protein>
<sequence>MGGEPGQQGSLGEQIREHMRVVDAEGTQIGTVDSFENDQIKLTRSGSSDGEHHYLPIDRVAGIEGETIRLHETGQSVFGNNGS</sequence>
<dbReference type="InterPro" id="IPR018684">
    <property type="entry name" value="DUF2171"/>
</dbReference>
<evidence type="ECO:0000313" key="1">
    <source>
        <dbReference type="EMBL" id="QEA17511.1"/>
    </source>
</evidence>
<dbReference type="AlphaFoldDB" id="A0A5B8S7H4"/>
<dbReference type="KEGG" id="ngf:FRF71_07635"/>
<accession>A0A5B8S7H4</accession>
<reference evidence="1 2" key="1">
    <citation type="journal article" date="2013" name="J. Microbiol. Biotechnol.">
        <title>Novosphingobium ginsenosidimutans sp. nov., with the ability to convert ginsenoside.</title>
        <authorList>
            <person name="Kim J.K."/>
            <person name="He D."/>
            <person name="Liu Q.M."/>
            <person name="Park H.Y."/>
            <person name="Jung M.S."/>
            <person name="Yoon M.H."/>
            <person name="Kim S.C."/>
            <person name="Im W.T."/>
        </authorList>
    </citation>
    <scope>NUCLEOTIDE SEQUENCE [LARGE SCALE GENOMIC DNA]</scope>
    <source>
        <strain evidence="1 2">FW-6</strain>
    </source>
</reference>
<keyword evidence="2" id="KW-1185">Reference proteome</keyword>